<feature type="transmembrane region" description="Helical" evidence="2">
    <location>
        <begin position="182"/>
        <end position="205"/>
    </location>
</feature>
<organism evidence="3 4">
    <name type="scientific">Bifiguratus adelaidae</name>
    <dbReference type="NCBI Taxonomy" id="1938954"/>
    <lineage>
        <taxon>Eukaryota</taxon>
        <taxon>Fungi</taxon>
        <taxon>Fungi incertae sedis</taxon>
        <taxon>Mucoromycota</taxon>
        <taxon>Mucoromycotina</taxon>
        <taxon>Endogonomycetes</taxon>
        <taxon>Endogonales</taxon>
        <taxon>Endogonales incertae sedis</taxon>
        <taxon>Bifiguratus</taxon>
    </lineage>
</organism>
<feature type="transmembrane region" description="Helical" evidence="2">
    <location>
        <begin position="147"/>
        <end position="170"/>
    </location>
</feature>
<dbReference type="Gene3D" id="1.20.1530.20">
    <property type="match status" value="1"/>
</dbReference>
<feature type="transmembrane region" description="Helical" evidence="2">
    <location>
        <begin position="119"/>
        <end position="141"/>
    </location>
</feature>
<sequence>MTTKSSEEVDALEIKVESNEEQPEPSVQGMLRQDGNNKSFSSILASKLKPFVKRYWFLAGLGFVIGIAYADPTIAKSNGPLEAQYSIKYGAVAIIFFLSGLSLRTAVLAKEILRIRLHLTTQVISLLLIPAFVYGITLFFGRVHLNINSYLITGLIIAACCPTTVSSNVVMTKNARGNEYAACTNAALGNVLGIFVSPLMVNALVKTTGGGGLDFGSVMLNLGCTVLAPLVVGQIIQYIWPKTVSKLYVKCRGSELNLICLLLLVWSIFSDAFANQTFNALRATDIIAVLITNTIFYVLYSLFCVLVTRLPWPWSLRIIERLRYSREDTVAVMYCGATKTVAMGVPLINVLYKDQNPGLVGVLSTPLIMYHIGQMVLGSIEVSILLKWVQKGQMKDRLEGEEASE</sequence>
<feature type="transmembrane region" description="Helical" evidence="2">
    <location>
        <begin position="368"/>
        <end position="389"/>
    </location>
</feature>
<name>A0A261Y012_9FUNG</name>
<feature type="region of interest" description="Disordered" evidence="1">
    <location>
        <begin position="1"/>
        <end position="34"/>
    </location>
</feature>
<dbReference type="PANTHER" id="PTHR18640:SF5">
    <property type="entry name" value="SODIUM_BILE ACID COTRANSPORTER 7"/>
    <property type="match status" value="1"/>
</dbReference>
<dbReference type="PANTHER" id="PTHR18640">
    <property type="entry name" value="SOLUTE CARRIER FAMILY 10 MEMBER 7"/>
    <property type="match status" value="1"/>
</dbReference>
<dbReference type="EMBL" id="MVBO01000062">
    <property type="protein sequence ID" value="OZJ03931.1"/>
    <property type="molecule type" value="Genomic_DNA"/>
</dbReference>
<keyword evidence="2" id="KW-0472">Membrane</keyword>
<keyword evidence="4" id="KW-1185">Reference proteome</keyword>
<keyword evidence="2" id="KW-1133">Transmembrane helix</keyword>
<protein>
    <submittedName>
        <fullName evidence="3">Uncharacterized protein</fullName>
    </submittedName>
</protein>
<dbReference type="GO" id="GO:0005935">
    <property type="term" value="C:cellular bud neck"/>
    <property type="evidence" value="ECO:0007669"/>
    <property type="project" value="EnsemblFungi"/>
</dbReference>
<reference evidence="3 4" key="1">
    <citation type="journal article" date="2017" name="Mycologia">
        <title>Bifiguratus adelaidae, gen. et sp. nov., a new member of Mucoromycotina in endophytic and soil-dwelling habitats.</title>
        <authorList>
            <person name="Torres-Cruz T.J."/>
            <person name="Billingsley Tobias T.L."/>
            <person name="Almatruk M."/>
            <person name="Hesse C."/>
            <person name="Kuske C.R."/>
            <person name="Desiro A."/>
            <person name="Benucci G.M."/>
            <person name="Bonito G."/>
            <person name="Stajich J.E."/>
            <person name="Dunlap C."/>
            <person name="Arnold A.E."/>
            <person name="Porras-Alfaro A."/>
        </authorList>
    </citation>
    <scope>NUCLEOTIDE SEQUENCE [LARGE SCALE GENOMIC DNA]</scope>
    <source>
        <strain evidence="3 4">AZ0501</strain>
    </source>
</reference>
<accession>A0A261Y012</accession>
<dbReference type="Proteomes" id="UP000242875">
    <property type="component" value="Unassembled WGS sequence"/>
</dbReference>
<feature type="transmembrane region" description="Helical" evidence="2">
    <location>
        <begin position="87"/>
        <end position="107"/>
    </location>
</feature>
<feature type="transmembrane region" description="Helical" evidence="2">
    <location>
        <begin position="329"/>
        <end position="348"/>
    </location>
</feature>
<evidence type="ECO:0000256" key="1">
    <source>
        <dbReference type="SAM" id="MobiDB-lite"/>
    </source>
</evidence>
<evidence type="ECO:0000313" key="4">
    <source>
        <dbReference type="Proteomes" id="UP000242875"/>
    </source>
</evidence>
<keyword evidence="2" id="KW-0812">Transmembrane</keyword>
<feature type="transmembrane region" description="Helical" evidence="2">
    <location>
        <begin position="286"/>
        <end position="308"/>
    </location>
</feature>
<evidence type="ECO:0000313" key="3">
    <source>
        <dbReference type="EMBL" id="OZJ03931.1"/>
    </source>
</evidence>
<dbReference type="InterPro" id="IPR016833">
    <property type="entry name" value="Put_Na-Bile_cotransptr"/>
</dbReference>
<feature type="transmembrane region" description="Helical" evidence="2">
    <location>
        <begin position="217"/>
        <end position="236"/>
    </location>
</feature>
<dbReference type="AlphaFoldDB" id="A0A261Y012"/>
<proteinExistence type="predicted"/>
<gene>
    <name evidence="3" type="ORF">BZG36_03608</name>
</gene>
<dbReference type="Pfam" id="PF13593">
    <property type="entry name" value="SBF_like"/>
    <property type="match status" value="1"/>
</dbReference>
<dbReference type="GO" id="GO:0051481">
    <property type="term" value="P:negative regulation of cytosolic calcium ion concentration"/>
    <property type="evidence" value="ECO:0007669"/>
    <property type="project" value="EnsemblFungi"/>
</dbReference>
<dbReference type="OrthoDB" id="188035at2759"/>
<dbReference type="InterPro" id="IPR038770">
    <property type="entry name" value="Na+/solute_symporter_sf"/>
</dbReference>
<comment type="caution">
    <text evidence="3">The sequence shown here is derived from an EMBL/GenBank/DDBJ whole genome shotgun (WGS) entry which is preliminary data.</text>
</comment>
<dbReference type="GO" id="GO:0005886">
    <property type="term" value="C:plasma membrane"/>
    <property type="evidence" value="ECO:0007669"/>
    <property type="project" value="EnsemblFungi"/>
</dbReference>
<evidence type="ECO:0000256" key="2">
    <source>
        <dbReference type="SAM" id="Phobius"/>
    </source>
</evidence>
<feature type="transmembrane region" description="Helical" evidence="2">
    <location>
        <begin position="256"/>
        <end position="274"/>
    </location>
</feature>
<dbReference type="PIRSF" id="PIRSF026166">
    <property type="entry name" value="UCP026166"/>
    <property type="match status" value="1"/>
</dbReference>
<feature type="transmembrane region" description="Helical" evidence="2">
    <location>
        <begin position="55"/>
        <end position="75"/>
    </location>
</feature>